<organism evidence="2 3">
    <name type="scientific">Methylobacterium iners</name>
    <dbReference type="NCBI Taxonomy" id="418707"/>
    <lineage>
        <taxon>Bacteria</taxon>
        <taxon>Pseudomonadati</taxon>
        <taxon>Pseudomonadota</taxon>
        <taxon>Alphaproteobacteria</taxon>
        <taxon>Hyphomicrobiales</taxon>
        <taxon>Methylobacteriaceae</taxon>
        <taxon>Methylobacterium</taxon>
    </lineage>
</organism>
<accession>A0ABQ4RY25</accession>
<reference evidence="2" key="1">
    <citation type="journal article" date="2021" name="Front. Microbiol.">
        <title>Comprehensive Comparative Genomics and Phenotyping of Methylobacterium Species.</title>
        <authorList>
            <person name="Alessa O."/>
            <person name="Ogura Y."/>
            <person name="Fujitani Y."/>
            <person name="Takami H."/>
            <person name="Hayashi T."/>
            <person name="Sahin N."/>
            <person name="Tani A."/>
        </authorList>
    </citation>
    <scope>NUCLEOTIDE SEQUENCE</scope>
    <source>
        <strain evidence="2">DSM 19015</strain>
    </source>
</reference>
<dbReference type="EMBL" id="BPQP01000045">
    <property type="protein sequence ID" value="GJD95709.1"/>
    <property type="molecule type" value="Genomic_DNA"/>
</dbReference>
<keyword evidence="1" id="KW-1133">Transmembrane helix</keyword>
<sequence>MRRDWRSLDWRSPRVLLLAALMLLPEIVLGLVALAAFLSRG</sequence>
<gene>
    <name evidence="2" type="ORF">OCOJLMKI_2923</name>
</gene>
<dbReference type="RefSeq" id="WP_283206747.1">
    <property type="nucleotide sequence ID" value="NZ_BPQP01000045.1"/>
</dbReference>
<evidence type="ECO:0000313" key="3">
    <source>
        <dbReference type="Proteomes" id="UP001055125"/>
    </source>
</evidence>
<reference evidence="2" key="2">
    <citation type="submission" date="2021-08" db="EMBL/GenBank/DDBJ databases">
        <authorList>
            <person name="Tani A."/>
            <person name="Ola A."/>
            <person name="Ogura Y."/>
            <person name="Katsura K."/>
            <person name="Hayashi T."/>
        </authorList>
    </citation>
    <scope>NUCLEOTIDE SEQUENCE</scope>
    <source>
        <strain evidence="2">DSM 19015</strain>
    </source>
</reference>
<keyword evidence="3" id="KW-1185">Reference proteome</keyword>
<comment type="caution">
    <text evidence="2">The sequence shown here is derived from an EMBL/GenBank/DDBJ whole genome shotgun (WGS) entry which is preliminary data.</text>
</comment>
<keyword evidence="1" id="KW-0812">Transmembrane</keyword>
<feature type="transmembrane region" description="Helical" evidence="1">
    <location>
        <begin position="15"/>
        <end position="38"/>
    </location>
</feature>
<proteinExistence type="predicted"/>
<keyword evidence="1" id="KW-0472">Membrane</keyword>
<protein>
    <submittedName>
        <fullName evidence="2">Uncharacterized protein</fullName>
    </submittedName>
</protein>
<evidence type="ECO:0000313" key="2">
    <source>
        <dbReference type="EMBL" id="GJD95709.1"/>
    </source>
</evidence>
<name>A0ABQ4RY25_9HYPH</name>
<dbReference type="Proteomes" id="UP001055125">
    <property type="component" value="Unassembled WGS sequence"/>
</dbReference>
<evidence type="ECO:0000256" key="1">
    <source>
        <dbReference type="SAM" id="Phobius"/>
    </source>
</evidence>